<organism evidence="11 12">
    <name type="scientific">Diabrotica balteata</name>
    <name type="common">Banded cucumber beetle</name>
    <dbReference type="NCBI Taxonomy" id="107213"/>
    <lineage>
        <taxon>Eukaryota</taxon>
        <taxon>Metazoa</taxon>
        <taxon>Ecdysozoa</taxon>
        <taxon>Arthropoda</taxon>
        <taxon>Hexapoda</taxon>
        <taxon>Insecta</taxon>
        <taxon>Pterygota</taxon>
        <taxon>Neoptera</taxon>
        <taxon>Endopterygota</taxon>
        <taxon>Coleoptera</taxon>
        <taxon>Polyphaga</taxon>
        <taxon>Cucujiformia</taxon>
        <taxon>Chrysomeloidea</taxon>
        <taxon>Chrysomelidae</taxon>
        <taxon>Galerucinae</taxon>
        <taxon>Diabroticina</taxon>
        <taxon>Diabroticites</taxon>
        <taxon>Diabrotica</taxon>
    </lineage>
</organism>
<dbReference type="OrthoDB" id="3640at2759"/>
<proteinExistence type="inferred from homology"/>
<dbReference type="SUPFAM" id="SSF140856">
    <property type="entry name" value="USP8 N-terminal domain-like"/>
    <property type="match status" value="1"/>
</dbReference>
<reference evidence="11" key="1">
    <citation type="submission" date="2022-01" db="EMBL/GenBank/DDBJ databases">
        <authorList>
            <person name="King R."/>
        </authorList>
    </citation>
    <scope>NUCLEOTIDE SEQUENCE</scope>
</reference>
<dbReference type="GO" id="GO:0140492">
    <property type="term" value="F:metal-dependent deubiquitinase activity"/>
    <property type="evidence" value="ECO:0007669"/>
    <property type="project" value="InterPro"/>
</dbReference>
<feature type="domain" description="MPN" evidence="10">
    <location>
        <begin position="234"/>
        <end position="364"/>
    </location>
</feature>
<dbReference type="Pfam" id="PF08969">
    <property type="entry name" value="USP8_dimer"/>
    <property type="match status" value="1"/>
</dbReference>
<evidence type="ECO:0000259" key="10">
    <source>
        <dbReference type="PROSITE" id="PS50249"/>
    </source>
</evidence>
<evidence type="ECO:0000256" key="2">
    <source>
        <dbReference type="ARBA" id="ARBA00010981"/>
    </source>
</evidence>
<keyword evidence="9" id="KW-0175">Coiled coil</keyword>
<feature type="coiled-coil region" evidence="9">
    <location>
        <begin position="115"/>
        <end position="142"/>
    </location>
</feature>
<protein>
    <recommendedName>
        <fullName evidence="10">MPN domain-containing protein</fullName>
    </recommendedName>
</protein>
<evidence type="ECO:0000256" key="9">
    <source>
        <dbReference type="SAM" id="Coils"/>
    </source>
</evidence>
<dbReference type="Gene3D" id="3.40.140.10">
    <property type="entry name" value="Cytidine Deaminase, domain 2"/>
    <property type="match status" value="1"/>
</dbReference>
<keyword evidence="4" id="KW-0479">Metal-binding</keyword>
<dbReference type="Gene3D" id="1.20.58.80">
    <property type="entry name" value="Phosphotransferase system, lactose/cellobiose-type IIA subunit"/>
    <property type="match status" value="1"/>
</dbReference>
<dbReference type="GO" id="GO:0005768">
    <property type="term" value="C:endosome"/>
    <property type="evidence" value="ECO:0007669"/>
    <property type="project" value="TreeGrafter"/>
</dbReference>
<evidence type="ECO:0000256" key="3">
    <source>
        <dbReference type="ARBA" id="ARBA00022670"/>
    </source>
</evidence>
<dbReference type="PROSITE" id="PS50249">
    <property type="entry name" value="MPN"/>
    <property type="match status" value="1"/>
</dbReference>
<evidence type="ECO:0000256" key="7">
    <source>
        <dbReference type="ARBA" id="ARBA00022833"/>
    </source>
</evidence>
<dbReference type="FunFam" id="3.40.140.10:FF:000010">
    <property type="entry name" value="AMSH-like protease isoform X1"/>
    <property type="match status" value="1"/>
</dbReference>
<dbReference type="SMART" id="SM00232">
    <property type="entry name" value="JAB_MPN"/>
    <property type="match status" value="1"/>
</dbReference>
<dbReference type="InterPro" id="IPR037518">
    <property type="entry name" value="MPN"/>
</dbReference>
<dbReference type="GO" id="GO:0070536">
    <property type="term" value="P:protein K63-linked deubiquitination"/>
    <property type="evidence" value="ECO:0007669"/>
    <property type="project" value="InterPro"/>
</dbReference>
<dbReference type="GO" id="GO:0016020">
    <property type="term" value="C:membrane"/>
    <property type="evidence" value="ECO:0007669"/>
    <property type="project" value="TreeGrafter"/>
</dbReference>
<dbReference type="Pfam" id="PF01398">
    <property type="entry name" value="JAB"/>
    <property type="match status" value="1"/>
</dbReference>
<dbReference type="PANTHER" id="PTHR12947:SF13">
    <property type="entry name" value="FI19924P1"/>
    <property type="match status" value="1"/>
</dbReference>
<dbReference type="CDD" id="cd08066">
    <property type="entry name" value="MPN_AMSH_like"/>
    <property type="match status" value="1"/>
</dbReference>
<evidence type="ECO:0000256" key="8">
    <source>
        <dbReference type="ARBA" id="ARBA00023049"/>
    </source>
</evidence>
<dbReference type="GO" id="GO:0061578">
    <property type="term" value="F:K63-linked deubiquitinase activity"/>
    <property type="evidence" value="ECO:0007669"/>
    <property type="project" value="InterPro"/>
</dbReference>
<keyword evidence="7" id="KW-0862">Zinc</keyword>
<comment type="cofactor">
    <cofactor evidence="1">
        <name>Zn(2+)</name>
        <dbReference type="ChEBI" id="CHEBI:29105"/>
    </cofactor>
</comment>
<keyword evidence="5" id="KW-0833">Ubl conjugation pathway</keyword>
<evidence type="ECO:0000256" key="6">
    <source>
        <dbReference type="ARBA" id="ARBA00022801"/>
    </source>
</evidence>
<evidence type="ECO:0000313" key="11">
    <source>
        <dbReference type="EMBL" id="CAG9834445.1"/>
    </source>
</evidence>
<accession>A0A9N9T4W8</accession>
<dbReference type="Proteomes" id="UP001153709">
    <property type="component" value="Chromosome 5"/>
</dbReference>
<dbReference type="GO" id="GO:0046872">
    <property type="term" value="F:metal ion binding"/>
    <property type="evidence" value="ECO:0007669"/>
    <property type="project" value="UniProtKB-KW"/>
</dbReference>
<name>A0A9N9T4W8_DIABA</name>
<keyword evidence="3" id="KW-0645">Protease</keyword>
<gene>
    <name evidence="11" type="ORF">DIABBA_LOCUS7745</name>
</gene>
<evidence type="ECO:0000256" key="4">
    <source>
        <dbReference type="ARBA" id="ARBA00022723"/>
    </source>
</evidence>
<dbReference type="GO" id="GO:0006508">
    <property type="term" value="P:proteolysis"/>
    <property type="evidence" value="ECO:0007669"/>
    <property type="project" value="UniProtKB-KW"/>
</dbReference>
<evidence type="ECO:0000256" key="5">
    <source>
        <dbReference type="ARBA" id="ARBA00022786"/>
    </source>
</evidence>
<keyword evidence="6" id="KW-0378">Hydrolase</keyword>
<dbReference type="AlphaFoldDB" id="A0A9N9T4W8"/>
<dbReference type="InterPro" id="IPR000555">
    <property type="entry name" value="JAMM/MPN+_dom"/>
</dbReference>
<dbReference type="SUPFAM" id="SSF102712">
    <property type="entry name" value="JAB1/MPN domain"/>
    <property type="match status" value="1"/>
</dbReference>
<sequence>MANKKTNDHILDTLEPQIRLKQLIDYINQVEADPNVPPIRYYRSGQEMVRMANVYYKEGSLENAYVLYLKFMTLFLEKIRKHPGFASVAVDIKAKNQATLREILPKAEKLKSLLLEQYTTDYQRCLQERKELERKRKEEQAKVALRPTPKLPIITPTVPQQVVVAKIPESLDDIAYPDSDAPLIPTAPPPSTAVVQPEPQVKVLPPSPIKRPEIDRTKKPSDIYGRYDSNLLRPVVVPVQLMTLFQAMAQSNTFKNIETCGILCGKLEKNELIITHMILPKQKGTSDTCHATNEEEIFEYQDAFNLITIGWIHTHPTQTTFLSSVDLHTHCPYQLLMPEAIAIVCAPKYNETGIFTLTPNYGLKIIANCRQDGFHSHATEQPLFVEADHVRIDNNATVEVLDLRNRKT</sequence>
<keyword evidence="12" id="KW-1185">Reference proteome</keyword>
<evidence type="ECO:0000313" key="12">
    <source>
        <dbReference type="Proteomes" id="UP001153709"/>
    </source>
</evidence>
<dbReference type="EMBL" id="OU898280">
    <property type="protein sequence ID" value="CAG9834445.1"/>
    <property type="molecule type" value="Genomic_DNA"/>
</dbReference>
<keyword evidence="8" id="KW-0482">Metalloprotease</keyword>
<evidence type="ECO:0000256" key="1">
    <source>
        <dbReference type="ARBA" id="ARBA00001947"/>
    </source>
</evidence>
<dbReference type="InterPro" id="IPR015063">
    <property type="entry name" value="USP8_dimer"/>
</dbReference>
<dbReference type="InterPro" id="IPR044098">
    <property type="entry name" value="STAMBP/STALP-like_MPN"/>
</dbReference>
<dbReference type="PANTHER" id="PTHR12947">
    <property type="entry name" value="AMSH-LIKE PROTEASE"/>
    <property type="match status" value="1"/>
</dbReference>
<comment type="similarity">
    <text evidence="2">Belongs to the peptidase M67C family.</text>
</comment>